<sequence length="305" mass="33882">MFWSTAYGIPTAIGISRTVQYNIEHFTQNRVLTYWYRPDVRFAQQDPQPIIFPRHRNLEWAQGNKRTMAEGSYIGKLVTRGLRVQAFKLYELLKSLQLDLAEVQNLLTRVAAEDLPLDDAACQWVLSNNQRWRNWLRADTSCLPGYGLVDARGTYVTSRAAAVSCSFCSHGTASSSLLDDAGETYTCRSCVPGTYQSLSGGTICEYCDPGKAAADSGRSSCDVCTVGSFANASGMTACQRCGIGEQWTTSRIAQMYGENRTGISQARALFVGFSVRDLFKGRVWIVVSFTWGPRLYYQENVPGSL</sequence>
<dbReference type="OrthoDB" id="10535359at2759"/>
<dbReference type="Gene3D" id="3.40.190.10">
    <property type="entry name" value="Periplasmic binding protein-like II"/>
    <property type="match status" value="1"/>
</dbReference>
<evidence type="ECO:0000313" key="1">
    <source>
        <dbReference type="EMBL" id="CAE7670691.1"/>
    </source>
</evidence>
<dbReference type="AlphaFoldDB" id="A0A812W6P3"/>
<keyword evidence="2" id="KW-1185">Reference proteome</keyword>
<dbReference type="SUPFAM" id="SSF53850">
    <property type="entry name" value="Periplasmic binding protein-like II"/>
    <property type="match status" value="1"/>
</dbReference>
<comment type="caution">
    <text evidence="1">The sequence shown here is derived from an EMBL/GenBank/DDBJ whole genome shotgun (WGS) entry which is preliminary data.</text>
</comment>
<dbReference type="PANTHER" id="PTHR46967">
    <property type="entry name" value="INSULIN-LIKE GROWTH FACTOR BINDING PROTEIN,N-TERMINAL"/>
    <property type="match status" value="1"/>
</dbReference>
<name>A0A812W6P3_SYMPI</name>
<accession>A0A812W6P3</accession>
<dbReference type="EMBL" id="CAJNIZ010043848">
    <property type="protein sequence ID" value="CAE7670691.1"/>
    <property type="molecule type" value="Genomic_DNA"/>
</dbReference>
<dbReference type="InterPro" id="IPR009030">
    <property type="entry name" value="Growth_fac_rcpt_cys_sf"/>
</dbReference>
<organism evidence="1 2">
    <name type="scientific">Symbiodinium pilosum</name>
    <name type="common">Dinoflagellate</name>
    <dbReference type="NCBI Taxonomy" id="2952"/>
    <lineage>
        <taxon>Eukaryota</taxon>
        <taxon>Sar</taxon>
        <taxon>Alveolata</taxon>
        <taxon>Dinophyceae</taxon>
        <taxon>Suessiales</taxon>
        <taxon>Symbiodiniaceae</taxon>
        <taxon>Symbiodinium</taxon>
    </lineage>
</organism>
<evidence type="ECO:0008006" key="3">
    <source>
        <dbReference type="Google" id="ProtNLM"/>
    </source>
</evidence>
<dbReference type="Proteomes" id="UP000649617">
    <property type="component" value="Unassembled WGS sequence"/>
</dbReference>
<proteinExistence type="predicted"/>
<gene>
    <name evidence="1" type="ORF">SPIL2461_LOCUS18487</name>
</gene>
<dbReference type="SUPFAM" id="SSF57184">
    <property type="entry name" value="Growth factor receptor domain"/>
    <property type="match status" value="1"/>
</dbReference>
<dbReference type="Gene3D" id="2.10.50.10">
    <property type="entry name" value="Tumor Necrosis Factor Receptor, subunit A, domain 2"/>
    <property type="match status" value="1"/>
</dbReference>
<dbReference type="PANTHER" id="PTHR46967:SF1">
    <property type="entry name" value="KERATIN-ASSOCIATED PROTEIN 16-1-LIKE"/>
    <property type="match status" value="1"/>
</dbReference>
<protein>
    <recommendedName>
        <fullName evidence="3">Tyrosine-protein kinase ephrin type A/B receptor-like domain-containing protein</fullName>
    </recommendedName>
</protein>
<evidence type="ECO:0000313" key="2">
    <source>
        <dbReference type="Proteomes" id="UP000649617"/>
    </source>
</evidence>
<reference evidence="1" key="1">
    <citation type="submission" date="2021-02" db="EMBL/GenBank/DDBJ databases">
        <authorList>
            <person name="Dougan E. K."/>
            <person name="Rhodes N."/>
            <person name="Thang M."/>
            <person name="Chan C."/>
        </authorList>
    </citation>
    <scope>NUCLEOTIDE SEQUENCE</scope>
</reference>